<gene>
    <name evidence="2" type="ORF">BBK14_00565</name>
</gene>
<accession>A0A1S1RPT4</accession>
<dbReference type="Proteomes" id="UP000179769">
    <property type="component" value="Unassembled WGS sequence"/>
</dbReference>
<evidence type="ECO:0000313" key="3">
    <source>
        <dbReference type="Proteomes" id="UP000179769"/>
    </source>
</evidence>
<comment type="caution">
    <text evidence="2">The sequence shown here is derived from an EMBL/GenBank/DDBJ whole genome shotgun (WGS) entry which is preliminary data.</text>
</comment>
<dbReference type="AlphaFoldDB" id="A0A1S1RPT4"/>
<keyword evidence="3" id="KW-1185">Reference proteome</keyword>
<organism evidence="2 3">
    <name type="scientific">Parafrankia soli</name>
    <dbReference type="NCBI Taxonomy" id="2599596"/>
    <lineage>
        <taxon>Bacteria</taxon>
        <taxon>Bacillati</taxon>
        <taxon>Actinomycetota</taxon>
        <taxon>Actinomycetes</taxon>
        <taxon>Frankiales</taxon>
        <taxon>Frankiaceae</taxon>
        <taxon>Parafrankia</taxon>
    </lineage>
</organism>
<feature type="compositionally biased region" description="Basic and acidic residues" evidence="1">
    <location>
        <begin position="34"/>
        <end position="45"/>
    </location>
</feature>
<protein>
    <submittedName>
        <fullName evidence="2">Uncharacterized protein</fullName>
    </submittedName>
</protein>
<proteinExistence type="predicted"/>
<dbReference type="EMBL" id="MAXA01000001">
    <property type="protein sequence ID" value="OHV46804.1"/>
    <property type="molecule type" value="Genomic_DNA"/>
</dbReference>
<evidence type="ECO:0000256" key="1">
    <source>
        <dbReference type="SAM" id="MobiDB-lite"/>
    </source>
</evidence>
<reference evidence="3" key="1">
    <citation type="submission" date="2016-07" db="EMBL/GenBank/DDBJ databases">
        <title>Frankia sp. NRRL B-16219 Genome sequencing.</title>
        <authorList>
            <person name="Ghodhbane-Gtari F."/>
            <person name="Swanson E."/>
            <person name="Gueddou A."/>
            <person name="Louati M."/>
            <person name="Nouioui I."/>
            <person name="Hezbri K."/>
            <person name="Abebe-Akele F."/>
            <person name="Simpson S."/>
            <person name="Morris K."/>
            <person name="Thomas K."/>
            <person name="Gtari M."/>
            <person name="Tisa L.S."/>
        </authorList>
    </citation>
    <scope>NUCLEOTIDE SEQUENCE [LARGE SCALE GENOMIC DNA]</scope>
    <source>
        <strain evidence="3">NRRL B-16219</strain>
    </source>
</reference>
<evidence type="ECO:0000313" key="2">
    <source>
        <dbReference type="EMBL" id="OHV46804.1"/>
    </source>
</evidence>
<name>A0A1S1RPT4_9ACTN</name>
<sequence>MGTEATRSPGETQFTFDLEKSPRAVAEYTVRARSEDSEVAGRHADIVVGPASSEPPVNGRAGPSHGRPRAPGEPTSRTAGTPARLGLVPTAVASAAR</sequence>
<feature type="region of interest" description="Disordered" evidence="1">
    <location>
        <begin position="34"/>
        <end position="97"/>
    </location>
</feature>